<feature type="region of interest" description="Disordered" evidence="1">
    <location>
        <begin position="717"/>
        <end position="741"/>
    </location>
</feature>
<evidence type="ECO:0008006" key="4">
    <source>
        <dbReference type="Google" id="ProtNLM"/>
    </source>
</evidence>
<accession>A0A9P6R4A2</accession>
<dbReference type="SUPFAM" id="SSF50729">
    <property type="entry name" value="PH domain-like"/>
    <property type="match status" value="1"/>
</dbReference>
<keyword evidence="3" id="KW-1185">Reference proteome</keyword>
<dbReference type="Gene3D" id="2.30.29.30">
    <property type="entry name" value="Pleckstrin-homology domain (PH domain)/Phosphotyrosine-binding domain (PTB)"/>
    <property type="match status" value="1"/>
</dbReference>
<comment type="caution">
    <text evidence="2">The sequence shown here is derived from an EMBL/GenBank/DDBJ whole genome shotgun (WGS) entry which is preliminary data.</text>
</comment>
<feature type="region of interest" description="Disordered" evidence="1">
    <location>
        <begin position="206"/>
        <end position="232"/>
    </location>
</feature>
<feature type="compositionally biased region" description="Basic and acidic residues" evidence="1">
    <location>
        <begin position="7"/>
        <end position="22"/>
    </location>
</feature>
<feature type="region of interest" description="Disordered" evidence="1">
    <location>
        <begin position="835"/>
        <end position="869"/>
    </location>
</feature>
<organism evidence="2 3">
    <name type="scientific">Linnemannia gamsii</name>
    <dbReference type="NCBI Taxonomy" id="64522"/>
    <lineage>
        <taxon>Eukaryota</taxon>
        <taxon>Fungi</taxon>
        <taxon>Fungi incertae sedis</taxon>
        <taxon>Mucoromycota</taxon>
        <taxon>Mortierellomycotina</taxon>
        <taxon>Mortierellomycetes</taxon>
        <taxon>Mortierellales</taxon>
        <taxon>Mortierellaceae</taxon>
        <taxon>Linnemannia</taxon>
    </lineage>
</organism>
<dbReference type="EMBL" id="JAAAIN010000911">
    <property type="protein sequence ID" value="KAG0309897.1"/>
    <property type="molecule type" value="Genomic_DNA"/>
</dbReference>
<feature type="compositionally biased region" description="Polar residues" evidence="1">
    <location>
        <begin position="206"/>
        <end position="225"/>
    </location>
</feature>
<feature type="compositionally biased region" description="Low complexity" evidence="1">
    <location>
        <begin position="660"/>
        <end position="674"/>
    </location>
</feature>
<feature type="region of interest" description="Disordered" evidence="1">
    <location>
        <begin position="1"/>
        <end position="98"/>
    </location>
</feature>
<feature type="compositionally biased region" description="Low complexity" evidence="1">
    <location>
        <begin position="31"/>
        <end position="47"/>
    </location>
</feature>
<feature type="region of interest" description="Disordered" evidence="1">
    <location>
        <begin position="660"/>
        <end position="682"/>
    </location>
</feature>
<feature type="compositionally biased region" description="Low complexity" evidence="1">
    <location>
        <begin position="299"/>
        <end position="312"/>
    </location>
</feature>
<feature type="compositionally biased region" description="Low complexity" evidence="1">
    <location>
        <begin position="1001"/>
        <end position="1010"/>
    </location>
</feature>
<feature type="compositionally biased region" description="Low complexity" evidence="1">
    <location>
        <begin position="718"/>
        <end position="730"/>
    </location>
</feature>
<feature type="region of interest" description="Disordered" evidence="1">
    <location>
        <begin position="590"/>
        <end position="621"/>
    </location>
</feature>
<proteinExistence type="predicted"/>
<evidence type="ECO:0000256" key="1">
    <source>
        <dbReference type="SAM" id="MobiDB-lite"/>
    </source>
</evidence>
<reference evidence="2" key="1">
    <citation type="journal article" date="2020" name="Fungal Divers.">
        <title>Resolving the Mortierellaceae phylogeny through synthesis of multi-gene phylogenetics and phylogenomics.</title>
        <authorList>
            <person name="Vandepol N."/>
            <person name="Liber J."/>
            <person name="Desiro A."/>
            <person name="Na H."/>
            <person name="Kennedy M."/>
            <person name="Barry K."/>
            <person name="Grigoriev I.V."/>
            <person name="Miller A.N."/>
            <person name="O'Donnell K."/>
            <person name="Stajich J.E."/>
            <person name="Bonito G."/>
        </authorList>
    </citation>
    <scope>NUCLEOTIDE SEQUENCE</scope>
    <source>
        <strain evidence="2">NVP60</strain>
    </source>
</reference>
<name>A0A9P6R4A2_9FUNG</name>
<feature type="compositionally biased region" description="Low complexity" evidence="1">
    <location>
        <begin position="367"/>
        <end position="377"/>
    </location>
</feature>
<protein>
    <recommendedName>
        <fullName evidence="4">PH domain-containing protein</fullName>
    </recommendedName>
</protein>
<feature type="compositionally biased region" description="Low complexity" evidence="1">
    <location>
        <begin position="57"/>
        <end position="66"/>
    </location>
</feature>
<dbReference type="InterPro" id="IPR011993">
    <property type="entry name" value="PH-like_dom_sf"/>
</dbReference>
<gene>
    <name evidence="2" type="ORF">BGZ97_012953</name>
</gene>
<feature type="compositionally biased region" description="Polar residues" evidence="1">
    <location>
        <begin position="87"/>
        <end position="97"/>
    </location>
</feature>
<dbReference type="Proteomes" id="UP000823405">
    <property type="component" value="Unassembled WGS sequence"/>
</dbReference>
<feature type="compositionally biased region" description="Polar residues" evidence="1">
    <location>
        <begin position="315"/>
        <end position="330"/>
    </location>
</feature>
<sequence>MLQDGQIESKEQPRCLEGDREQPTLFRSRSHSQPSTPTTPSDPSRFSISSRHQFTEPPQHTHQSHGPSPPPPPPRPRRVRVSTGSSCRTNNTFTHTASYAPARQHHLYSTLLDSGNATVNHRASQQVYTSPSYQSRSYIAHDSKEETPMIIPIHVRYVPKDLWVQVDLPRDMPVHKARDLILSKCRLTSIPLQNSATSSALTTSEVSFLPSDNNPDTTPSQQQGLRTRDPSHFDVDSAWHQQENSSSLTIHYDGASSHARNHRSGHSGQDDDSFNDQESIDDDEAELRAEELMGSDMFGQSSSARSGAAGIGRTDSINQGLQGLSFTSSRVRNDNHGCQSGDRGHAQRPLSTRPIVKQDHQHRHHNQSQQQHALTQQQLKRLISYSTLHKNDGHGSTISSDRHGKDGHSAKRFSNIPGWANYRSRQISNNSKHIDREVLNHGGMLVDHCLEEENLAITEGHKSECTAWKACFGLFWLAAGHWLDDSRLVSSYNLQPHCLLELQLKNNYIQLPPPGTPLNYYDHYAEGLLYKKSKKNKLGQGNRECTGVWKERWVVLQGTKLYIYHKRKLQVNLVIDGHVFQYDQRLHLAGSDSPSTSMDRTTISTTKRHRHHSHTATYHRNIIEGAYHSERKRSHTSQSTSGTPSINPVLISNAAAALSNLHHGTGGSSSNSGGESEDGEERRANYTIAELKYRHSRSSYTSTGSGYRNLHQLERQALSRNSSLSSHRNSTQNKPGGLARQRTLTEPGYLSRMRSIISQRSSQQMLRDQLRRSNGSVPEPLTEALTVAEQATKTLGDISLLEPSVQALLKSAGTVLYSGHIWLYIPHDDGTSKKYNQDSLDTSPDSRRPFFAPSMSRTSSTSSVPTGTQGTRAANICITKASGRYVKCFAVFNDQGHFQWTEVRKQDDGDGGNQIERPGELLALNPRFGFPLTSTRGRERGFTIESDSDEDVDLSNNISGFKPERTVQASMAHKLRLYFFCIRISTSSVGDITMEFMESPSALSRSSSSPGSPPALTKKSPLREKNRVSALPRTRTASSPLPPLPADSSTTKSHARSGSMVPSFGRFTHLNPPVWPSMSPLHERPLPPTPMPTPPPPEMLAIPKVVWTPASAQTPLDKSLLTRTPSLFVENRSRSAPPGSIFPTAASLTRTSSYSGLLRNVILAASADITPEQVRPKHHSYAQAGTPDRIMMTPESAPPTVVMSPSSASNVLSLAEDLQKALQTRQEPSDNINNGSSLGLLGSPLLSSSMRATKPTLSEITSQKRASIQQQQEALSTALNVERSRLKLIGVLNTLEEGCEVEDGASTPLAKGTQDKLMEQEASQIAAAALARVLLQCPFLEQSEAKDADGRTFVSLKGYTETEAAWKALQKTLESFLDGPIKDQRSALPPEDTLIPSYHAPRAPEIRLSEKAQNFLRAKDRVNAAAAAAAAVAAAAAATTTTALAGVEEGSTFVALSTNNSLHQPSITTQPTMKAMLTITALPSLTTSF</sequence>
<feature type="compositionally biased region" description="Low complexity" evidence="1">
    <location>
        <begin position="854"/>
        <end position="869"/>
    </location>
</feature>
<feature type="region of interest" description="Disordered" evidence="1">
    <location>
        <begin position="294"/>
        <end position="377"/>
    </location>
</feature>
<dbReference type="OrthoDB" id="2407287at2759"/>
<feature type="region of interest" description="Disordered" evidence="1">
    <location>
        <begin position="254"/>
        <end position="278"/>
    </location>
</feature>
<evidence type="ECO:0000313" key="3">
    <source>
        <dbReference type="Proteomes" id="UP000823405"/>
    </source>
</evidence>
<evidence type="ECO:0000313" key="2">
    <source>
        <dbReference type="EMBL" id="KAG0309897.1"/>
    </source>
</evidence>
<feature type="region of interest" description="Disordered" evidence="1">
    <location>
        <begin position="1001"/>
        <end position="1063"/>
    </location>
</feature>